<dbReference type="PANTHER" id="PTHR28055:SF1">
    <property type="entry name" value="ALTERED INHERITANCE OF MITOCHONDRIA PROTEIN 41, MITOCHONDRIAL"/>
    <property type="match status" value="1"/>
</dbReference>
<reference evidence="1 2" key="1">
    <citation type="submission" date="2017-04" db="EMBL/GenBank/DDBJ databases">
        <authorList>
            <person name="Afonso C.L."/>
            <person name="Miller P.J."/>
            <person name="Scott M.A."/>
            <person name="Spackman E."/>
            <person name="Goraichik I."/>
            <person name="Dimitrov K.M."/>
            <person name="Suarez D.L."/>
            <person name="Swayne D.E."/>
        </authorList>
    </citation>
    <scope>NUCLEOTIDE SEQUENCE [LARGE SCALE GENOMIC DNA]</scope>
    <source>
        <strain evidence="1 2">DSM 43828</strain>
    </source>
</reference>
<accession>A0A1Y5XJW5</accession>
<dbReference type="InterPro" id="IPR003789">
    <property type="entry name" value="Asn/Gln_tRNA_amidoTrase-B-like"/>
</dbReference>
<dbReference type="SUPFAM" id="SSF89095">
    <property type="entry name" value="GatB/YqeY motif"/>
    <property type="match status" value="1"/>
</dbReference>
<dbReference type="InterPro" id="IPR019004">
    <property type="entry name" value="YqeY/Aim41"/>
</dbReference>
<protein>
    <recommendedName>
        <fullName evidence="3">GatB/YqeY domain-containing protein</fullName>
    </recommendedName>
</protein>
<evidence type="ECO:0000313" key="1">
    <source>
        <dbReference type="EMBL" id="SMC98930.1"/>
    </source>
</evidence>
<dbReference type="EMBL" id="FWXV01000002">
    <property type="protein sequence ID" value="SMC98930.1"/>
    <property type="molecule type" value="Genomic_DNA"/>
</dbReference>
<dbReference type="GO" id="GO:0016884">
    <property type="term" value="F:carbon-nitrogen ligase activity, with glutamine as amido-N-donor"/>
    <property type="evidence" value="ECO:0007669"/>
    <property type="project" value="InterPro"/>
</dbReference>
<evidence type="ECO:0008006" key="3">
    <source>
        <dbReference type="Google" id="ProtNLM"/>
    </source>
</evidence>
<keyword evidence="2" id="KW-1185">Reference proteome</keyword>
<dbReference type="AlphaFoldDB" id="A0A1Y5XJW5"/>
<gene>
    <name evidence="1" type="ORF">SAMN05661093_03610</name>
</gene>
<dbReference type="InterPro" id="IPR042184">
    <property type="entry name" value="YqeY/Aim41_N"/>
</dbReference>
<proteinExistence type="predicted"/>
<sequence length="168" mass="17659">MLEGGGNVRVMAELKDKLKSDLVVALKAKDTARLGTLRMVLAAVSTEEVSGKEARELTDEEVQRVLTREAKKRKEAAEAFESAGRADQAAAERAEADVIAEYLPAQLSDDELADLVGQAVAEVAEQTGGAPTQKQMGQVMKAANAKVAGRAEGGRVAAAVKARLSQAN</sequence>
<dbReference type="Proteomes" id="UP000192674">
    <property type="component" value="Unassembled WGS sequence"/>
</dbReference>
<dbReference type="Gene3D" id="1.10.10.410">
    <property type="match status" value="1"/>
</dbReference>
<dbReference type="InterPro" id="IPR023168">
    <property type="entry name" value="GatB_Yqey_C_2"/>
</dbReference>
<dbReference type="Gene3D" id="1.10.1510.10">
    <property type="entry name" value="Uncharacterised protein YqeY/AIM41 PF09424, N-terminal domain"/>
    <property type="match status" value="1"/>
</dbReference>
<organism evidence="1 2">
    <name type="scientific">Kibdelosporangium aridum</name>
    <dbReference type="NCBI Taxonomy" id="2030"/>
    <lineage>
        <taxon>Bacteria</taxon>
        <taxon>Bacillati</taxon>
        <taxon>Actinomycetota</taxon>
        <taxon>Actinomycetes</taxon>
        <taxon>Pseudonocardiales</taxon>
        <taxon>Pseudonocardiaceae</taxon>
        <taxon>Kibdelosporangium</taxon>
    </lineage>
</organism>
<name>A0A1Y5XJW5_KIBAR</name>
<evidence type="ECO:0000313" key="2">
    <source>
        <dbReference type="Proteomes" id="UP000192674"/>
    </source>
</evidence>
<dbReference type="Pfam" id="PF09424">
    <property type="entry name" value="YqeY"/>
    <property type="match status" value="1"/>
</dbReference>
<dbReference type="PANTHER" id="PTHR28055">
    <property type="entry name" value="ALTERED INHERITANCE OF MITOCHONDRIA PROTEIN 41, MITOCHONDRIAL"/>
    <property type="match status" value="1"/>
</dbReference>